<dbReference type="GO" id="GO:0000976">
    <property type="term" value="F:transcription cis-regulatory region binding"/>
    <property type="evidence" value="ECO:0007669"/>
    <property type="project" value="TreeGrafter"/>
</dbReference>
<dbReference type="PANTHER" id="PTHR31845">
    <property type="entry name" value="FINGER DOMAIN PROTEIN, PUTATIVE-RELATED"/>
    <property type="match status" value="1"/>
</dbReference>
<dbReference type="InterPro" id="IPR036864">
    <property type="entry name" value="Zn2-C6_fun-type_DNA-bd_sf"/>
</dbReference>
<evidence type="ECO:0000256" key="3">
    <source>
        <dbReference type="ARBA" id="ARBA00023125"/>
    </source>
</evidence>
<dbReference type="AlphaFoldDB" id="A0A060T796"/>
<keyword evidence="4" id="KW-0804">Transcription</keyword>
<organism evidence="8">
    <name type="scientific">Blastobotrys adeninivorans</name>
    <name type="common">Yeast</name>
    <name type="synonym">Arxula adeninivorans</name>
    <dbReference type="NCBI Taxonomy" id="409370"/>
    <lineage>
        <taxon>Eukaryota</taxon>
        <taxon>Fungi</taxon>
        <taxon>Dikarya</taxon>
        <taxon>Ascomycota</taxon>
        <taxon>Saccharomycotina</taxon>
        <taxon>Dipodascomycetes</taxon>
        <taxon>Dipodascales</taxon>
        <taxon>Trichomonascaceae</taxon>
        <taxon>Blastobotrys</taxon>
    </lineage>
</organism>
<keyword evidence="2" id="KW-0805">Transcription regulation</keyword>
<gene>
    <name evidence="8" type="ORF">GNLVRS02_ARAD1D01584g</name>
</gene>
<dbReference type="PANTHER" id="PTHR31845:SF17">
    <property type="entry name" value="ZN(II)2CYS6 TRANSCRIPTION FACTOR (EUROFUNG)"/>
    <property type="match status" value="1"/>
</dbReference>
<dbReference type="PhylomeDB" id="A0A060T796"/>
<evidence type="ECO:0000256" key="6">
    <source>
        <dbReference type="SAM" id="MobiDB-lite"/>
    </source>
</evidence>
<protein>
    <submittedName>
        <fullName evidence="8">ARAD1D01584p</fullName>
    </submittedName>
</protein>
<evidence type="ECO:0000313" key="8">
    <source>
        <dbReference type="EMBL" id="CDP37005.1"/>
    </source>
</evidence>
<feature type="compositionally biased region" description="Polar residues" evidence="6">
    <location>
        <begin position="661"/>
        <end position="670"/>
    </location>
</feature>
<feature type="domain" description="Zn(2)-C6 fungal-type" evidence="7">
    <location>
        <begin position="50"/>
        <end position="83"/>
    </location>
</feature>
<reference evidence="8" key="2">
    <citation type="submission" date="2014-06" db="EMBL/GenBank/DDBJ databases">
        <title>The complete genome of Blastobotrys (Arxula) adeninivorans LS3 - a yeast of biotechnological interest.</title>
        <authorList>
            <person name="Kunze G."/>
            <person name="Gaillardin C."/>
            <person name="Czernicka M."/>
            <person name="Durrens P."/>
            <person name="Martin T."/>
            <person name="Boer E."/>
            <person name="Gabaldon T."/>
            <person name="Cruz J."/>
            <person name="Talla E."/>
            <person name="Marck C."/>
            <person name="Goffeau A."/>
            <person name="Barbe V."/>
            <person name="Baret P."/>
            <person name="Baronian K."/>
            <person name="Beier S."/>
            <person name="Bleykasten C."/>
            <person name="Bode R."/>
            <person name="Casaregola S."/>
            <person name="Despons L."/>
            <person name="Fairhead C."/>
            <person name="Giersberg M."/>
            <person name="Gierski P."/>
            <person name="Hahnel U."/>
            <person name="Hartmann A."/>
            <person name="Jankowska D."/>
            <person name="Jubin C."/>
            <person name="Jung P."/>
            <person name="Lafontaine I."/>
            <person name="Leh-Louis V."/>
            <person name="Lemaire M."/>
            <person name="Marcet-Houben M."/>
            <person name="Mascher M."/>
            <person name="Morel G."/>
            <person name="Richard G.-F."/>
            <person name="Riechen J."/>
            <person name="Sacerdot C."/>
            <person name="Sarkar A."/>
            <person name="Savel G."/>
            <person name="Schacherer J."/>
            <person name="Sherman D."/>
            <person name="Straub M.-L."/>
            <person name="Stein N."/>
            <person name="Thierry A."/>
            <person name="Trautwein-Schult A."/>
            <person name="Westhof E."/>
            <person name="Worch S."/>
            <person name="Dujon B."/>
            <person name="Souciet J.-L."/>
            <person name="Wincker P."/>
            <person name="Scholz U."/>
            <person name="Neuveglise N."/>
        </authorList>
    </citation>
    <scope>NUCLEOTIDE SEQUENCE</scope>
    <source>
        <strain evidence="8">LS3</strain>
    </source>
</reference>
<evidence type="ECO:0000256" key="2">
    <source>
        <dbReference type="ARBA" id="ARBA00023015"/>
    </source>
</evidence>
<feature type="region of interest" description="Disordered" evidence="6">
    <location>
        <begin position="660"/>
        <end position="680"/>
    </location>
</feature>
<accession>A0A060T796</accession>
<evidence type="ECO:0000259" key="7">
    <source>
        <dbReference type="PROSITE" id="PS50048"/>
    </source>
</evidence>
<feature type="region of interest" description="Disordered" evidence="6">
    <location>
        <begin position="167"/>
        <end position="203"/>
    </location>
</feature>
<dbReference type="Gene3D" id="4.10.240.10">
    <property type="entry name" value="Zn(2)-C6 fungal-type DNA-binding domain"/>
    <property type="match status" value="1"/>
</dbReference>
<dbReference type="SUPFAM" id="SSF57701">
    <property type="entry name" value="Zn2/Cys6 DNA-binding domain"/>
    <property type="match status" value="1"/>
</dbReference>
<dbReference type="EMBL" id="HG937694">
    <property type="protein sequence ID" value="CDP37005.1"/>
    <property type="molecule type" value="Genomic_DNA"/>
</dbReference>
<dbReference type="InterPro" id="IPR001138">
    <property type="entry name" value="Zn2Cys6_DnaBD"/>
</dbReference>
<dbReference type="Pfam" id="PF00172">
    <property type="entry name" value="Zn_clus"/>
    <property type="match status" value="1"/>
</dbReference>
<dbReference type="InterPro" id="IPR051089">
    <property type="entry name" value="prtT"/>
</dbReference>
<evidence type="ECO:0000256" key="5">
    <source>
        <dbReference type="ARBA" id="ARBA00023242"/>
    </source>
</evidence>
<keyword evidence="3" id="KW-0238">DNA-binding</keyword>
<dbReference type="SMART" id="SM00066">
    <property type="entry name" value="GAL4"/>
    <property type="match status" value="1"/>
</dbReference>
<dbReference type="GO" id="GO:0000981">
    <property type="term" value="F:DNA-binding transcription factor activity, RNA polymerase II-specific"/>
    <property type="evidence" value="ECO:0007669"/>
    <property type="project" value="InterPro"/>
</dbReference>
<dbReference type="CDD" id="cd00067">
    <property type="entry name" value="GAL4"/>
    <property type="match status" value="1"/>
</dbReference>
<dbReference type="GO" id="GO:0008270">
    <property type="term" value="F:zinc ion binding"/>
    <property type="evidence" value="ECO:0007669"/>
    <property type="project" value="InterPro"/>
</dbReference>
<proteinExistence type="predicted"/>
<comment type="subcellular location">
    <subcellularLocation>
        <location evidence="1">Nucleus</location>
    </subcellularLocation>
</comment>
<keyword evidence="5" id="KW-0539">Nucleus</keyword>
<dbReference type="PROSITE" id="PS50048">
    <property type="entry name" value="ZN2_CY6_FUNGAL_2"/>
    <property type="match status" value="1"/>
</dbReference>
<dbReference type="GO" id="GO:0005634">
    <property type="term" value="C:nucleus"/>
    <property type="evidence" value="ECO:0007669"/>
    <property type="project" value="UniProtKB-SubCell"/>
</dbReference>
<reference evidence="8" key="1">
    <citation type="submission" date="2014-02" db="EMBL/GenBank/DDBJ databases">
        <authorList>
            <person name="Genoscope - CEA"/>
        </authorList>
    </citation>
    <scope>NUCLEOTIDE SEQUENCE</scope>
    <source>
        <strain evidence="8">LS3</strain>
    </source>
</reference>
<dbReference type="PROSITE" id="PS00463">
    <property type="entry name" value="ZN2_CY6_FUNGAL_1"/>
    <property type="match status" value="1"/>
</dbReference>
<name>A0A060T796_BLAAD</name>
<sequence length="801" mass="88851">MMRHSPGFMMMVGNNQIIIADKVDGKSLIWLPLPHSMSDTFSEGWRKRQACERCRRIKVRCEYESPEQQACKRCTKAGALCRVSSVRAKDSVPKRVRKRPAIEMGVYENGSGPQDNADYPNHIRLDRRLRLVTEDSVVNGDPELRRGVVQDLRKIIDQAWSEINRLQPDESGQPLVGTESRQSSTSESQKDFSTNHTFPLSHAEPELTNGNCVLIAIEKGLLTHTEARSYFRTFATKMSEYIPMRLLPQGASYETEVQAQPVLCLSMIALASMEKNVEQGEALTGFVNRTIAEQSFMGCNCTVEYTKAALLNVYFLTPKKGSVKSSLHPMTVMALAGTFDLASSRDRDTKRIVRRRGDTSEARERVLTYLCIRLTYGVIALARNSYKMMEMFPSADEQCDALIECGDQLERVIALSTKLTIVCLRGCQKLANSKLGGFTIEDLQSTYLSHVNEMDQLSKMMGFDSTTVASSPLQRMAQMAYLHGRVSMLETIVNWIMTSHQGEIPPEVTRGYGEEIITISRTMLNSFLDIIANPDKVFSKALYFRPLFALTAMARVKLLLWAHGIRIDVDTEDAYHQVRTAWMQVKDNSTVASRMYNLLLRVGQLCRLKEKTLWGDLSRETTGKIITRVIKRRYHKAVASGYGSSDEDDVNDSNRGEFYTFRQSHVSPRDQSAPRPPPSVPMSPIVPFPSATTAAGTSSIATPASVGVGPMNTIGPITGSISSIGSATSMASSLNELTRPLFGGTMDDSSDSGLARTAIMHGQPSMHPQPTTTAPGGMAEAGMEQLLHELFWDLGPETSGI</sequence>
<evidence type="ECO:0000256" key="1">
    <source>
        <dbReference type="ARBA" id="ARBA00004123"/>
    </source>
</evidence>
<feature type="compositionally biased region" description="Low complexity" evidence="6">
    <location>
        <begin position="178"/>
        <end position="187"/>
    </location>
</feature>
<evidence type="ECO:0000256" key="4">
    <source>
        <dbReference type="ARBA" id="ARBA00023163"/>
    </source>
</evidence>